<reference evidence="1 2" key="1">
    <citation type="submission" date="2024-04" db="EMBL/GenBank/DDBJ databases">
        <authorList>
            <person name="Waldvogel A.-M."/>
            <person name="Schoenle A."/>
        </authorList>
    </citation>
    <scope>NUCLEOTIDE SEQUENCE [LARGE SCALE GENOMIC DNA]</scope>
</reference>
<dbReference type="Proteomes" id="UP001497482">
    <property type="component" value="Chromosome 6"/>
</dbReference>
<keyword evidence="2" id="KW-1185">Reference proteome</keyword>
<gene>
    <name evidence="1" type="ORF">KC01_LOCUS36444</name>
</gene>
<accession>A0AAV2M8R7</accession>
<name>A0AAV2M8R7_KNICA</name>
<evidence type="ECO:0000313" key="2">
    <source>
        <dbReference type="Proteomes" id="UP001497482"/>
    </source>
</evidence>
<protein>
    <submittedName>
        <fullName evidence="1">Uncharacterized protein</fullName>
    </submittedName>
</protein>
<dbReference type="AlphaFoldDB" id="A0AAV2M8R7"/>
<evidence type="ECO:0000313" key="1">
    <source>
        <dbReference type="EMBL" id="CAL1609758.1"/>
    </source>
</evidence>
<organism evidence="1 2">
    <name type="scientific">Knipowitschia caucasica</name>
    <name type="common">Caucasian dwarf goby</name>
    <name type="synonym">Pomatoschistus caucasicus</name>
    <dbReference type="NCBI Taxonomy" id="637954"/>
    <lineage>
        <taxon>Eukaryota</taxon>
        <taxon>Metazoa</taxon>
        <taxon>Chordata</taxon>
        <taxon>Craniata</taxon>
        <taxon>Vertebrata</taxon>
        <taxon>Euteleostomi</taxon>
        <taxon>Actinopterygii</taxon>
        <taxon>Neopterygii</taxon>
        <taxon>Teleostei</taxon>
        <taxon>Neoteleostei</taxon>
        <taxon>Acanthomorphata</taxon>
        <taxon>Gobiaria</taxon>
        <taxon>Gobiiformes</taxon>
        <taxon>Gobioidei</taxon>
        <taxon>Gobiidae</taxon>
        <taxon>Gobiinae</taxon>
        <taxon>Knipowitschia</taxon>
    </lineage>
</organism>
<dbReference type="EMBL" id="OZ035828">
    <property type="protein sequence ID" value="CAL1609758.1"/>
    <property type="molecule type" value="Genomic_DNA"/>
</dbReference>
<sequence length="111" mass="11512">MWRSTGTEERVPVICWGRKTGGVAVGDTNWGGALLGKCAGRGLWGAVAVDGGEGGFGVGGIMLWVWWRGCTDEMAGGGVWGLYDEARGVRVGVLSDGGVWWCMMGVSCGGV</sequence>
<proteinExistence type="predicted"/>